<feature type="compositionally biased region" description="Gly residues" evidence="1">
    <location>
        <begin position="36"/>
        <end position="51"/>
    </location>
</feature>
<sequence length="250" mass="27906">MFESDRFDDPSEQVRGRGRGATFGANPNSKFSYQGGFAGRGKGLIQGGAGRGSSKAFESWRTGEPQPFKHHWDSFKPEGSNKRDQGEPKNWEEMEDMGYRGGRVPRFAKMEFPTYDEKGNLVEGLQRCEDPYKVGLGKPPFHYKVGLVGGSKNRELAGGGAGTVKSEVRNSVLKRLTATKMAERRAKGLCFNCDEMFPISHKCAKLFGIMLEDEEDVTWDDRAVFTNTYPGFKLADKLNAKEKSNVMNHT</sequence>
<proteinExistence type="predicted"/>
<reference evidence="2" key="1">
    <citation type="submission" date="2023-04" db="EMBL/GenBank/DDBJ databases">
        <authorList>
            <person name="Vijverberg K."/>
            <person name="Xiong W."/>
            <person name="Schranz E."/>
        </authorList>
    </citation>
    <scope>NUCLEOTIDE SEQUENCE</scope>
</reference>
<evidence type="ECO:0000256" key="1">
    <source>
        <dbReference type="SAM" id="MobiDB-lite"/>
    </source>
</evidence>
<dbReference type="AlphaFoldDB" id="A0AA35ZLI4"/>
<organism evidence="2 3">
    <name type="scientific">Lactuca saligna</name>
    <name type="common">Willowleaf lettuce</name>
    <dbReference type="NCBI Taxonomy" id="75948"/>
    <lineage>
        <taxon>Eukaryota</taxon>
        <taxon>Viridiplantae</taxon>
        <taxon>Streptophyta</taxon>
        <taxon>Embryophyta</taxon>
        <taxon>Tracheophyta</taxon>
        <taxon>Spermatophyta</taxon>
        <taxon>Magnoliopsida</taxon>
        <taxon>eudicotyledons</taxon>
        <taxon>Gunneridae</taxon>
        <taxon>Pentapetalae</taxon>
        <taxon>asterids</taxon>
        <taxon>campanulids</taxon>
        <taxon>Asterales</taxon>
        <taxon>Asteraceae</taxon>
        <taxon>Cichorioideae</taxon>
        <taxon>Cichorieae</taxon>
        <taxon>Lactucinae</taxon>
        <taxon>Lactuca</taxon>
    </lineage>
</organism>
<accession>A0AA35ZLI4</accession>
<dbReference type="Proteomes" id="UP001177003">
    <property type="component" value="Chromosome 7"/>
</dbReference>
<dbReference type="EMBL" id="OX465083">
    <property type="protein sequence ID" value="CAI9294438.1"/>
    <property type="molecule type" value="Genomic_DNA"/>
</dbReference>
<feature type="compositionally biased region" description="Basic and acidic residues" evidence="1">
    <location>
        <begin position="70"/>
        <end position="91"/>
    </location>
</feature>
<evidence type="ECO:0000313" key="2">
    <source>
        <dbReference type="EMBL" id="CAI9294438.1"/>
    </source>
</evidence>
<gene>
    <name evidence="2" type="ORF">LSALG_LOCUS33420</name>
</gene>
<feature type="region of interest" description="Disordered" evidence="1">
    <location>
        <begin position="1"/>
        <end position="91"/>
    </location>
</feature>
<evidence type="ECO:0000313" key="3">
    <source>
        <dbReference type="Proteomes" id="UP001177003"/>
    </source>
</evidence>
<feature type="compositionally biased region" description="Basic and acidic residues" evidence="1">
    <location>
        <begin position="1"/>
        <end position="15"/>
    </location>
</feature>
<protein>
    <submittedName>
        <fullName evidence="2">Uncharacterized protein</fullName>
    </submittedName>
</protein>
<keyword evidence="3" id="KW-1185">Reference proteome</keyword>
<name>A0AA35ZLI4_LACSI</name>